<accession>A0A4U0UF63</accession>
<protein>
    <recommendedName>
        <fullName evidence="2">AAA+ ATPase domain-containing protein</fullName>
    </recommendedName>
</protein>
<dbReference type="InterPro" id="IPR056599">
    <property type="entry name" value="AAA_lid_fung"/>
</dbReference>
<dbReference type="GO" id="GO:0016887">
    <property type="term" value="F:ATP hydrolysis activity"/>
    <property type="evidence" value="ECO:0007669"/>
    <property type="project" value="InterPro"/>
</dbReference>
<feature type="region of interest" description="Disordered" evidence="1">
    <location>
        <begin position="859"/>
        <end position="919"/>
    </location>
</feature>
<proteinExistence type="predicted"/>
<dbReference type="Pfam" id="PF23232">
    <property type="entry name" value="AAA_lid_13"/>
    <property type="match status" value="1"/>
</dbReference>
<organism evidence="3 4">
    <name type="scientific">Salinomyces thailandicus</name>
    <dbReference type="NCBI Taxonomy" id="706561"/>
    <lineage>
        <taxon>Eukaryota</taxon>
        <taxon>Fungi</taxon>
        <taxon>Dikarya</taxon>
        <taxon>Ascomycota</taxon>
        <taxon>Pezizomycotina</taxon>
        <taxon>Dothideomycetes</taxon>
        <taxon>Dothideomycetidae</taxon>
        <taxon>Mycosphaerellales</taxon>
        <taxon>Teratosphaeriaceae</taxon>
        <taxon>Salinomyces</taxon>
    </lineage>
</organism>
<evidence type="ECO:0000313" key="4">
    <source>
        <dbReference type="Proteomes" id="UP000308549"/>
    </source>
</evidence>
<keyword evidence="4" id="KW-1185">Reference proteome</keyword>
<dbReference type="InterPro" id="IPR003959">
    <property type="entry name" value="ATPase_AAA_core"/>
</dbReference>
<dbReference type="CDD" id="cd19481">
    <property type="entry name" value="RecA-like_protease"/>
    <property type="match status" value="1"/>
</dbReference>
<dbReference type="OrthoDB" id="10042665at2759"/>
<dbReference type="Gene3D" id="3.40.50.300">
    <property type="entry name" value="P-loop containing nucleotide triphosphate hydrolases"/>
    <property type="match status" value="1"/>
</dbReference>
<dbReference type="EMBL" id="NAJL01000001">
    <property type="protein sequence ID" value="TKA34188.1"/>
    <property type="molecule type" value="Genomic_DNA"/>
</dbReference>
<reference evidence="3 4" key="1">
    <citation type="submission" date="2017-03" db="EMBL/GenBank/DDBJ databases">
        <title>Genomes of endolithic fungi from Antarctica.</title>
        <authorList>
            <person name="Coleine C."/>
            <person name="Masonjones S."/>
            <person name="Stajich J.E."/>
        </authorList>
    </citation>
    <scope>NUCLEOTIDE SEQUENCE [LARGE SCALE GENOMIC DNA]</scope>
    <source>
        <strain evidence="3 4">CCFEE 6315</strain>
    </source>
</reference>
<evidence type="ECO:0000256" key="1">
    <source>
        <dbReference type="SAM" id="MobiDB-lite"/>
    </source>
</evidence>
<dbReference type="PANTHER" id="PTHR46411:SF3">
    <property type="entry name" value="AAA+ ATPASE DOMAIN-CONTAINING PROTEIN"/>
    <property type="match status" value="1"/>
</dbReference>
<feature type="domain" description="AAA+ ATPase" evidence="2">
    <location>
        <begin position="608"/>
        <end position="735"/>
    </location>
</feature>
<dbReference type="PANTHER" id="PTHR46411">
    <property type="entry name" value="FAMILY ATPASE, PUTATIVE-RELATED"/>
    <property type="match status" value="1"/>
</dbReference>
<feature type="region of interest" description="Disordered" evidence="1">
    <location>
        <begin position="170"/>
        <end position="199"/>
    </location>
</feature>
<dbReference type="InterPro" id="IPR054289">
    <property type="entry name" value="DUF7025"/>
</dbReference>
<dbReference type="AlphaFoldDB" id="A0A4U0UF63"/>
<comment type="caution">
    <text evidence="3">The sequence shown here is derived from an EMBL/GenBank/DDBJ whole genome shotgun (WGS) entry which is preliminary data.</text>
</comment>
<gene>
    <name evidence="3" type="ORF">B0A50_00168</name>
</gene>
<evidence type="ECO:0000313" key="3">
    <source>
        <dbReference type="EMBL" id="TKA34188.1"/>
    </source>
</evidence>
<dbReference type="InterPro" id="IPR003593">
    <property type="entry name" value="AAA+_ATPase"/>
</dbReference>
<sequence length="919" mass="103143">MTAGLMSLKRTESEYAVWKAYFDDDEGNRQGAPSRDAELGREIKLSKISTEKYRQLMKPLKQSGSRLNDHSALLYTSDGAEHGIRRSHNPVHLNTGATSFEDSPSSQVDDIPLRLVFNSSDYPKLLEKITGDETPAGVKVFVRPFKYLLIHEAKIRSALVELNAKHWTSKEQTAKGDESATDPPDSSSPPKTKYGPESTFAKSLDITERDAGLLKCLVQFMDEQMQDILAIRQEIAGRTLQNITFEYLLHLFAPGDLVLTDSNALPEERRAYRVMHVTGGRPLLITTGDERLRLRVSRPRSEIGGFEIAPDDVVSQGQQGGATKMTPLVVDCFYVDSDGSSYGPRPQRFIIPEFGGRKKVTDLVIRPVGFDEQDHLIHDSLRGRGQKFVDCVDRKHKEYHGQISSERLAILEGYQREYDTKSESFHVDCECIIDQKATLDRYSPSYSDDEKGVTASNKLGFHAGTVSRPTDYNDGEILDKEASDESFNPVYNDNAIDLKQRAMFVENTELLSLTSEATCEQLELLPLRVFGYALQRRQWLAFNVLHLTDPPAIKDNDGHKPFEDLVLPPKHKKTIQALVSYQVREVFASATGEGRRTESFDIVHGRGGGLVILLHGAPGVGKTSTAESVAIQLRRPLLPITAGDLGSNSGDVEEKLESYLSLGAKWRCVVLLDEADVFLARRQTSDAARNAIVSVFLRQMEYYSGILILTTNRVGEFDEAFVSRIHVKLHFPILNEQSTMEIWDMSLRRLKDNPHIDVRAKSVKKFAEEYWKKNENFPDRQWNGRQIKNAFQTAVALAYWDWEEDKAAGKSREKPMPKKVHFENVATTSQHFDEYMDNIYGTVGPTGRRRKGAFVREAERTRLRYDDPGVEQTDQKYTSAAPALRSAAGGQSAEPDAGATVDASDETGDEDSDEEDSDE</sequence>
<dbReference type="GO" id="GO:0005524">
    <property type="term" value="F:ATP binding"/>
    <property type="evidence" value="ECO:0007669"/>
    <property type="project" value="InterPro"/>
</dbReference>
<dbReference type="Proteomes" id="UP000308549">
    <property type="component" value="Unassembled WGS sequence"/>
</dbReference>
<evidence type="ECO:0000259" key="2">
    <source>
        <dbReference type="SMART" id="SM00382"/>
    </source>
</evidence>
<dbReference type="Pfam" id="PF00004">
    <property type="entry name" value="AAA"/>
    <property type="match status" value="1"/>
</dbReference>
<dbReference type="SUPFAM" id="SSF52540">
    <property type="entry name" value="P-loop containing nucleoside triphosphate hydrolases"/>
    <property type="match status" value="1"/>
</dbReference>
<dbReference type="InterPro" id="IPR027417">
    <property type="entry name" value="P-loop_NTPase"/>
</dbReference>
<dbReference type="SMART" id="SM00382">
    <property type="entry name" value="AAA"/>
    <property type="match status" value="1"/>
</dbReference>
<feature type="compositionally biased region" description="Acidic residues" evidence="1">
    <location>
        <begin position="903"/>
        <end position="919"/>
    </location>
</feature>
<dbReference type="Pfam" id="PF22942">
    <property type="entry name" value="DUF7025"/>
    <property type="match status" value="1"/>
</dbReference>
<name>A0A4U0UF63_9PEZI</name>